<evidence type="ECO:0000313" key="2">
    <source>
        <dbReference type="Proteomes" id="UP001055879"/>
    </source>
</evidence>
<reference evidence="2" key="1">
    <citation type="journal article" date="2022" name="Mol. Ecol. Resour.">
        <title>The genomes of chicory, endive, great burdock and yacon provide insights into Asteraceae palaeo-polyploidization history and plant inulin production.</title>
        <authorList>
            <person name="Fan W."/>
            <person name="Wang S."/>
            <person name="Wang H."/>
            <person name="Wang A."/>
            <person name="Jiang F."/>
            <person name="Liu H."/>
            <person name="Zhao H."/>
            <person name="Xu D."/>
            <person name="Zhang Y."/>
        </authorList>
    </citation>
    <scope>NUCLEOTIDE SEQUENCE [LARGE SCALE GENOMIC DNA]</scope>
    <source>
        <strain evidence="2">cv. Niubang</strain>
    </source>
</reference>
<dbReference type="EMBL" id="CM042060">
    <property type="protein sequence ID" value="KAI3677635.1"/>
    <property type="molecule type" value="Genomic_DNA"/>
</dbReference>
<keyword evidence="2" id="KW-1185">Reference proteome</keyword>
<protein>
    <submittedName>
        <fullName evidence="1">Uncharacterized protein</fullName>
    </submittedName>
</protein>
<sequence length="150" mass="15883">MVVVELDGGVGGLWWKRRSSDGNGGVVVDVTERGGVVVQGGGDGCCWFDPTVDHDDDGGWCGVRGNEGEGRHGFEGKRVWEEPGLLEPGLGDNWASWEPSLGRQRTGLRGERGFAENRASRRTGFCGGNMVSCVITGFGRTGSRGKGVGK</sequence>
<comment type="caution">
    <text evidence="1">The sequence shown here is derived from an EMBL/GenBank/DDBJ whole genome shotgun (WGS) entry which is preliminary data.</text>
</comment>
<reference evidence="1 2" key="2">
    <citation type="journal article" date="2022" name="Mol. Ecol. Resour.">
        <title>The genomes of chicory, endive, great burdock and yacon provide insights into Asteraceae paleo-polyploidization history and plant inulin production.</title>
        <authorList>
            <person name="Fan W."/>
            <person name="Wang S."/>
            <person name="Wang H."/>
            <person name="Wang A."/>
            <person name="Jiang F."/>
            <person name="Liu H."/>
            <person name="Zhao H."/>
            <person name="Xu D."/>
            <person name="Zhang Y."/>
        </authorList>
    </citation>
    <scope>NUCLEOTIDE SEQUENCE [LARGE SCALE GENOMIC DNA]</scope>
    <source>
        <strain evidence="2">cv. Niubang</strain>
    </source>
</reference>
<name>A0ACB8Y1K2_ARCLA</name>
<proteinExistence type="predicted"/>
<gene>
    <name evidence="1" type="ORF">L6452_36901</name>
</gene>
<organism evidence="1 2">
    <name type="scientific">Arctium lappa</name>
    <name type="common">Greater burdock</name>
    <name type="synonym">Lappa major</name>
    <dbReference type="NCBI Taxonomy" id="4217"/>
    <lineage>
        <taxon>Eukaryota</taxon>
        <taxon>Viridiplantae</taxon>
        <taxon>Streptophyta</taxon>
        <taxon>Embryophyta</taxon>
        <taxon>Tracheophyta</taxon>
        <taxon>Spermatophyta</taxon>
        <taxon>Magnoliopsida</taxon>
        <taxon>eudicotyledons</taxon>
        <taxon>Gunneridae</taxon>
        <taxon>Pentapetalae</taxon>
        <taxon>asterids</taxon>
        <taxon>campanulids</taxon>
        <taxon>Asterales</taxon>
        <taxon>Asteraceae</taxon>
        <taxon>Carduoideae</taxon>
        <taxon>Cardueae</taxon>
        <taxon>Arctiinae</taxon>
        <taxon>Arctium</taxon>
    </lineage>
</organism>
<accession>A0ACB8Y1K2</accession>
<dbReference type="Proteomes" id="UP001055879">
    <property type="component" value="Linkage Group LG14"/>
</dbReference>
<evidence type="ECO:0000313" key="1">
    <source>
        <dbReference type="EMBL" id="KAI3677635.1"/>
    </source>
</evidence>